<feature type="region of interest" description="Disordered" evidence="9">
    <location>
        <begin position="169"/>
        <end position="209"/>
    </location>
</feature>
<feature type="domain" description="HMG box" evidence="10">
    <location>
        <begin position="782"/>
        <end position="842"/>
    </location>
</feature>
<keyword evidence="5" id="KW-0238">DNA-binding</keyword>
<feature type="compositionally biased region" description="Polar residues" evidence="9">
    <location>
        <begin position="751"/>
        <end position="775"/>
    </location>
</feature>
<evidence type="ECO:0000256" key="7">
    <source>
        <dbReference type="ARBA" id="ARBA00023163"/>
    </source>
</evidence>
<reference evidence="11" key="1">
    <citation type="submission" date="2020-11" db="EMBL/GenBank/DDBJ databases">
        <authorList>
            <person name="Tran Van P."/>
        </authorList>
    </citation>
    <scope>NUCLEOTIDE SEQUENCE</scope>
</reference>
<keyword evidence="8" id="KW-0539">Nucleus</keyword>
<name>A0A7R8Z8G2_TIMDO</name>
<dbReference type="GO" id="GO:0060070">
    <property type="term" value="P:canonical Wnt signaling pathway"/>
    <property type="evidence" value="ECO:0007669"/>
    <property type="project" value="TreeGrafter"/>
</dbReference>
<dbReference type="InterPro" id="IPR024940">
    <property type="entry name" value="TCF/LEF"/>
</dbReference>
<feature type="compositionally biased region" description="Polar residues" evidence="9">
    <location>
        <begin position="720"/>
        <end position="735"/>
    </location>
</feature>
<keyword evidence="3" id="KW-0879">Wnt signaling pathway</keyword>
<protein>
    <recommendedName>
        <fullName evidence="10">HMG box domain-containing protein</fullName>
    </recommendedName>
</protein>
<evidence type="ECO:0000256" key="6">
    <source>
        <dbReference type="ARBA" id="ARBA00023159"/>
    </source>
</evidence>
<evidence type="ECO:0000313" key="11">
    <source>
        <dbReference type="EMBL" id="CAD7200388.1"/>
    </source>
</evidence>
<keyword evidence="7" id="KW-0804">Transcription</keyword>
<dbReference type="SMART" id="SM00398">
    <property type="entry name" value="HMG"/>
    <property type="match status" value="3"/>
</dbReference>
<dbReference type="GO" id="GO:0000785">
    <property type="term" value="C:chromatin"/>
    <property type="evidence" value="ECO:0007669"/>
    <property type="project" value="TreeGrafter"/>
</dbReference>
<evidence type="ECO:0000256" key="5">
    <source>
        <dbReference type="ARBA" id="ARBA00023125"/>
    </source>
</evidence>
<proteinExistence type="inferred from homology"/>
<dbReference type="InterPro" id="IPR036910">
    <property type="entry name" value="HMG_box_dom_sf"/>
</dbReference>
<dbReference type="Pfam" id="PF00505">
    <property type="entry name" value="HMG_box"/>
    <property type="match status" value="1"/>
</dbReference>
<keyword evidence="4" id="KW-0805">Transcription regulation</keyword>
<dbReference type="GO" id="GO:0000981">
    <property type="term" value="F:DNA-binding transcription factor activity, RNA polymerase II-specific"/>
    <property type="evidence" value="ECO:0007669"/>
    <property type="project" value="TreeGrafter"/>
</dbReference>
<dbReference type="PANTHER" id="PTHR10373:SF38">
    <property type="entry name" value="PROTEIN PANGOLIN, ISOFORM J"/>
    <property type="match status" value="1"/>
</dbReference>
<keyword evidence="6" id="KW-0010">Activator</keyword>
<comment type="subcellular location">
    <subcellularLocation>
        <location evidence="1">Nucleus</location>
    </subcellularLocation>
</comment>
<dbReference type="InterPro" id="IPR009071">
    <property type="entry name" value="HMG_box_dom"/>
</dbReference>
<evidence type="ECO:0000256" key="3">
    <source>
        <dbReference type="ARBA" id="ARBA00022687"/>
    </source>
</evidence>
<organism evidence="11">
    <name type="scientific">Timema douglasi</name>
    <name type="common">Walking stick</name>
    <dbReference type="NCBI Taxonomy" id="61478"/>
    <lineage>
        <taxon>Eukaryota</taxon>
        <taxon>Metazoa</taxon>
        <taxon>Ecdysozoa</taxon>
        <taxon>Arthropoda</taxon>
        <taxon>Hexapoda</taxon>
        <taxon>Insecta</taxon>
        <taxon>Pterygota</taxon>
        <taxon>Neoptera</taxon>
        <taxon>Polyneoptera</taxon>
        <taxon>Phasmatodea</taxon>
        <taxon>Timematodea</taxon>
        <taxon>Timematoidea</taxon>
        <taxon>Timematidae</taxon>
        <taxon>Timema</taxon>
    </lineage>
</organism>
<dbReference type="EMBL" id="OA567468">
    <property type="protein sequence ID" value="CAD7200388.1"/>
    <property type="molecule type" value="Genomic_DNA"/>
</dbReference>
<evidence type="ECO:0000256" key="2">
    <source>
        <dbReference type="ARBA" id="ARBA00006569"/>
    </source>
</evidence>
<evidence type="ECO:0000256" key="1">
    <source>
        <dbReference type="ARBA" id="ARBA00004123"/>
    </source>
</evidence>
<accession>A0A7R8Z8G2</accession>
<comment type="similarity">
    <text evidence="2">Belongs to the TCF/LEF family.</text>
</comment>
<feature type="domain" description="HMG box" evidence="10">
    <location>
        <begin position="1144"/>
        <end position="1205"/>
    </location>
</feature>
<feature type="region of interest" description="Disordered" evidence="9">
    <location>
        <begin position="720"/>
        <end position="783"/>
    </location>
</feature>
<evidence type="ECO:0000256" key="4">
    <source>
        <dbReference type="ARBA" id="ARBA00023015"/>
    </source>
</evidence>
<evidence type="ECO:0000256" key="8">
    <source>
        <dbReference type="ARBA" id="ARBA00023242"/>
    </source>
</evidence>
<gene>
    <name evidence="11" type="ORF">TDIB3V08_LOCUS6609</name>
</gene>
<dbReference type="SUPFAM" id="SSF47095">
    <property type="entry name" value="HMG-box"/>
    <property type="match status" value="3"/>
</dbReference>
<evidence type="ECO:0000256" key="9">
    <source>
        <dbReference type="SAM" id="MobiDB-lite"/>
    </source>
</evidence>
<dbReference type="Gene3D" id="1.10.30.10">
    <property type="entry name" value="High mobility group box domain"/>
    <property type="match status" value="3"/>
</dbReference>
<dbReference type="GO" id="GO:1990907">
    <property type="term" value="C:beta-catenin-TCF complex"/>
    <property type="evidence" value="ECO:0007669"/>
    <property type="project" value="TreeGrafter"/>
</dbReference>
<sequence length="1482" mass="167332">MPGLTRPPMYPFTTGQYPYPMLSPEMSQVAASWHTPSMYPISTGGGFRTSYPASLPITSTSLPSDQYMFQEVMACLFPQRPVHVPGSNDMFVSTATSTCSRDDQYMFQRVIHVCFHSDQYMFQEVMTCLFPQRPVHVPGRNNMFVSTATSTCSRDDFYRFSPTGLIPPHGLSPHGHHPSHPHSLASHPAIVTPGPKQELGAHSLDHNHRNKLTGNNSPAPCQRLVPALSADWLVARVVMTTGGWTAERGSMLLVARLLGSCPQTKSSRLIKWILAWQFGAHCFQQGNSLLWVHVTEGACWKALGLMVMELSITEQCHYNLCVVGTHTHTHSIRHLQQLYIGTNQVFDCRGRGDQGSNLGQAHAHIYSAVIGSPYKRVRRKLKLGDFYGNTVRCTPPSGHRSNYGRISHLLVRRGLVNFWRSSINFLALDASFSILNLLFQSLEPLSLQREMWNRTMTPKLKNSKINEEQKQKEWTLSTKELKFTNLFDLKNLASKNSFLFPRVNVISFRDARYFLCRLYRYYRRQVFLSSISTPHPPPQGKGIPTPDMSVRPPTCKRGRQNEHPIVDGSMESNTPCEPLNLVKHKTKPVAVVAPSAVLEAPPTFSEPSQGRLLKIPKAFSSVDSAKIGDPLRPDGLYSMIHSLVACEHKFLTTLYVNGLMNGSSRPPLGFPLLPGYSGSFLSDVYRGQFGVAPVLGNLLTFADTQRQLWQMVGSPENQLQSSAAQIPCASTSTDTELPLGKKSRGKRSSSMDQKNSTSSTTEGSKNQDSGQTGNNQDKKKPHIKKPLNAFMLYMKEMRAKVVAECTLKESAAINQILGRRLMERRYIFGKDLIMVFIDAEKDSMGRNKIREVTEETLMRVERIYPKQRRRNVFIGGGRLLPNSSCSLEGSGTVNSCSLEGSCPTALALLKALGRYLLTAILSLDEKMLLMFVATQSKVEIILAINMFIVSNTGVCTLQPSHSGTGSRRLADEFSIILLEDDQILADRTKIVSLTQQISRQDKDKVYLTQQTSRQGKDKVYLTQQTRRQDKDKVYLTQQTSRQGKDKVYLTQQISRQDKDKVYLTQQISRQDKDKVYLTQQTSRQDKDKVYLTQQTSRQGKDKWHSLTREEQAKYYEKARQERQLHMQLYPGWSARDNYGYGAKKKKRKKERSTSDTGGTNISVAVVLEQQSLLWHALGREEQAKYYELARRERQLHMQLYPDWSSRANSSRGKKRKRKQETNDGGYSCLECVYVPLAIPRSPEPLMRPIIRFVSLVYKPEGCVMVCCREQHEKMSSQVWTGPAESVVQTLQSVLRFKQFSRLKTLTWTDFLMTYADPQTASMIADFDLQTAMLSLSYKLSRVLVVSLYKLSRVASCLSPTVMLSPSVRTYRMTCVLELLLDKKQLSSLQADVLNRDYLDFVSKQEVIDYLKQFTSSGDQLEKLLREYFSRAPLQPDSDLTYSADRSQVVPDHGPPPGLGVHASLVHSTSNAASPQEPTYVNL</sequence>
<feature type="domain" description="HMG box" evidence="10">
    <location>
        <begin position="1072"/>
        <end position="1134"/>
    </location>
</feature>
<evidence type="ECO:0000259" key="10">
    <source>
        <dbReference type="SMART" id="SM00398"/>
    </source>
</evidence>
<dbReference type="GO" id="GO:0000978">
    <property type="term" value="F:RNA polymerase II cis-regulatory region sequence-specific DNA binding"/>
    <property type="evidence" value="ECO:0007669"/>
    <property type="project" value="TreeGrafter"/>
</dbReference>
<dbReference type="PANTHER" id="PTHR10373">
    <property type="entry name" value="TRANSCRIPTION FACTOR 7 FAMILY MEMBER"/>
    <property type="match status" value="1"/>
</dbReference>